<dbReference type="Proteomes" id="UP000276232">
    <property type="component" value="Unassembled WGS sequence"/>
</dbReference>
<dbReference type="InParanoid" id="A0A3N1G9A6"/>
<dbReference type="Gene3D" id="2.60.120.200">
    <property type="match status" value="1"/>
</dbReference>
<feature type="chain" id="PRO_5038961250" evidence="1">
    <location>
        <begin position="17"/>
        <end position="315"/>
    </location>
</feature>
<keyword evidence="3" id="KW-1185">Reference proteome</keyword>
<keyword evidence="2" id="KW-0456">Lyase</keyword>
<evidence type="ECO:0000313" key="3">
    <source>
        <dbReference type="Proteomes" id="UP000276232"/>
    </source>
</evidence>
<accession>A0A3N1G9A6</accession>
<comment type="caution">
    <text evidence="2">The sequence shown here is derived from an EMBL/GenBank/DDBJ whole genome shotgun (WGS) entry which is preliminary data.</text>
</comment>
<name>A0A3N1G9A6_9ACTN</name>
<evidence type="ECO:0000313" key="2">
    <source>
        <dbReference type="EMBL" id="ROP26748.1"/>
    </source>
</evidence>
<dbReference type="AlphaFoldDB" id="A0A3N1G9A6"/>
<gene>
    <name evidence="2" type="ORF">EDC03_3218</name>
</gene>
<dbReference type="Pfam" id="PF14099">
    <property type="entry name" value="Polysacc_lyase"/>
    <property type="match status" value="1"/>
</dbReference>
<evidence type="ECO:0000256" key="1">
    <source>
        <dbReference type="SAM" id="SignalP"/>
    </source>
</evidence>
<dbReference type="InterPro" id="IPR025975">
    <property type="entry name" value="Polysacc_lyase"/>
</dbReference>
<feature type="signal peptide" evidence="1">
    <location>
        <begin position="1"/>
        <end position="16"/>
    </location>
</feature>
<proteinExistence type="predicted"/>
<protein>
    <submittedName>
        <fullName evidence="2">Polysaccharide lyase-like protein</fullName>
    </submittedName>
</protein>
<reference evidence="2 3" key="1">
    <citation type="journal article" date="2015" name="Stand. Genomic Sci.">
        <title>Genomic Encyclopedia of Bacterial and Archaeal Type Strains, Phase III: the genomes of soil and plant-associated and newly described type strains.</title>
        <authorList>
            <person name="Whitman W.B."/>
            <person name="Woyke T."/>
            <person name="Klenk H.P."/>
            <person name="Zhou Y."/>
            <person name="Lilburn T.G."/>
            <person name="Beck B.J."/>
            <person name="De Vos P."/>
            <person name="Vandamme P."/>
            <person name="Eisen J.A."/>
            <person name="Garrity G."/>
            <person name="Hugenholtz P."/>
            <person name="Kyrpides N.C."/>
        </authorList>
    </citation>
    <scope>NUCLEOTIDE SEQUENCE [LARGE SCALE GENOMIC DNA]</scope>
    <source>
        <strain evidence="2 3">CECT 7306</strain>
    </source>
</reference>
<sequence length="315" mass="33247">MLVGAGLLLPVSAAVAEPSSPPAVAASSVGRPAPVVAGAAVCAAPHIVPTTLMRGAYGSAGLDLVGGITGWVAEQEPTRGRGGPVLTDRIKQLPAGKVPGTGPEKPRGGVMSVHLERYESAPGAEDGDVTVTGGVSGNRAEVYGRYPERASTTEPGDWPDPPGSTRYYSFAVLVPEGHTFATDTKWMTLTQFKGFRGGSPPVALEIKRDHFIVGGANGALKSFVPNGDLGEVVPGRWTHFTFGLHYSTSAREGWVEVYRDGQMVTPRSYLPTLDVVNGQADPAYLKQGIYRTKSWAVPHTVYFGPTTVTDWYSGR</sequence>
<keyword evidence="1" id="KW-0732">Signal</keyword>
<dbReference type="EMBL" id="RJKN01000010">
    <property type="protein sequence ID" value="ROP26748.1"/>
    <property type="molecule type" value="Genomic_DNA"/>
</dbReference>
<organism evidence="2 3">
    <name type="scientific">Pseudokineococcus lusitanus</name>
    <dbReference type="NCBI Taxonomy" id="763993"/>
    <lineage>
        <taxon>Bacteria</taxon>
        <taxon>Bacillati</taxon>
        <taxon>Actinomycetota</taxon>
        <taxon>Actinomycetes</taxon>
        <taxon>Kineosporiales</taxon>
        <taxon>Kineosporiaceae</taxon>
        <taxon>Pseudokineococcus</taxon>
    </lineage>
</organism>
<dbReference type="GO" id="GO:0016829">
    <property type="term" value="F:lyase activity"/>
    <property type="evidence" value="ECO:0007669"/>
    <property type="project" value="UniProtKB-KW"/>
</dbReference>